<reference evidence="2 3" key="1">
    <citation type="submission" date="2016-11" db="EMBL/GenBank/DDBJ databases">
        <authorList>
            <person name="Jaros S."/>
            <person name="Januszkiewicz K."/>
            <person name="Wedrychowicz H."/>
        </authorList>
    </citation>
    <scope>NUCLEOTIDE SEQUENCE [LARGE SCALE GENOMIC DNA]</scope>
    <source>
        <strain evidence="2 3">GAS138</strain>
    </source>
</reference>
<dbReference type="RefSeq" id="WP_079604420.1">
    <property type="nucleotide sequence ID" value="NZ_LT670817.1"/>
</dbReference>
<dbReference type="AlphaFoldDB" id="A0A1M5VEH8"/>
<protein>
    <submittedName>
        <fullName evidence="2">Uncharacterized protein</fullName>
    </submittedName>
</protein>
<dbReference type="EMBL" id="LT670817">
    <property type="protein sequence ID" value="SHH73333.1"/>
    <property type="molecule type" value="Genomic_DNA"/>
</dbReference>
<evidence type="ECO:0000256" key="1">
    <source>
        <dbReference type="SAM" id="SignalP"/>
    </source>
</evidence>
<evidence type="ECO:0000313" key="3">
    <source>
        <dbReference type="Proteomes" id="UP000189796"/>
    </source>
</evidence>
<organism evidence="2 3">
    <name type="scientific">Bradyrhizobium erythrophlei</name>
    <dbReference type="NCBI Taxonomy" id="1437360"/>
    <lineage>
        <taxon>Bacteria</taxon>
        <taxon>Pseudomonadati</taxon>
        <taxon>Pseudomonadota</taxon>
        <taxon>Alphaproteobacteria</taxon>
        <taxon>Hyphomicrobiales</taxon>
        <taxon>Nitrobacteraceae</taxon>
        <taxon>Bradyrhizobium</taxon>
    </lineage>
</organism>
<proteinExistence type="predicted"/>
<keyword evidence="1" id="KW-0732">Signal</keyword>
<dbReference type="Proteomes" id="UP000189796">
    <property type="component" value="Chromosome I"/>
</dbReference>
<evidence type="ECO:0000313" key="2">
    <source>
        <dbReference type="EMBL" id="SHH73333.1"/>
    </source>
</evidence>
<sequence>MLRKTMIVLAKAAALTSGLTVEAFAHGDAEGMRGPRCGWLRVKLVAPTSQAAALFYGRLFEVGQI</sequence>
<gene>
    <name evidence="2" type="ORF">SAMN05443248_5911</name>
</gene>
<name>A0A1M5VEH8_9BRAD</name>
<feature type="chain" id="PRO_5013042205" evidence="1">
    <location>
        <begin position="26"/>
        <end position="65"/>
    </location>
</feature>
<feature type="signal peptide" evidence="1">
    <location>
        <begin position="1"/>
        <end position="25"/>
    </location>
</feature>
<accession>A0A1M5VEH8</accession>
<dbReference type="OrthoDB" id="9853711at2"/>